<evidence type="ECO:0000313" key="5">
    <source>
        <dbReference type="Proteomes" id="UP000467132"/>
    </source>
</evidence>
<keyword evidence="2" id="KW-0378">Hydrolase</keyword>
<organism evidence="4 5">
    <name type="scientific">Senegalia massiliensis</name>
    <dbReference type="NCBI Taxonomy" id="1720316"/>
    <lineage>
        <taxon>Bacteria</taxon>
        <taxon>Bacillati</taxon>
        <taxon>Bacillota</taxon>
        <taxon>Clostridia</taxon>
        <taxon>Eubacteriales</taxon>
        <taxon>Clostridiaceae</taxon>
        <taxon>Senegalia</taxon>
    </lineage>
</organism>
<proteinExistence type="inferred from homology"/>
<dbReference type="InterPro" id="IPR036380">
    <property type="entry name" value="Isochorismatase-like_sf"/>
</dbReference>
<dbReference type="SUPFAM" id="SSF52499">
    <property type="entry name" value="Isochorismatase-like hydrolases"/>
    <property type="match status" value="1"/>
</dbReference>
<dbReference type="PANTHER" id="PTHR43540">
    <property type="entry name" value="PEROXYUREIDOACRYLATE/UREIDOACRYLATE AMIDOHYDROLASE-RELATED"/>
    <property type="match status" value="1"/>
</dbReference>
<dbReference type="Pfam" id="PF00857">
    <property type="entry name" value="Isochorismatase"/>
    <property type="match status" value="1"/>
</dbReference>
<evidence type="ECO:0000313" key="4">
    <source>
        <dbReference type="EMBL" id="NBI08166.1"/>
    </source>
</evidence>
<reference evidence="4 5" key="1">
    <citation type="submission" date="2018-08" db="EMBL/GenBank/DDBJ databases">
        <title>Murine metabolic-syndrome-specific gut microbial biobank.</title>
        <authorList>
            <person name="Liu C."/>
        </authorList>
    </citation>
    <scope>NUCLEOTIDE SEQUENCE [LARGE SCALE GENOMIC DNA]</scope>
    <source>
        <strain evidence="4 5">583</strain>
    </source>
</reference>
<evidence type="ECO:0000259" key="3">
    <source>
        <dbReference type="Pfam" id="PF00857"/>
    </source>
</evidence>
<dbReference type="InterPro" id="IPR000868">
    <property type="entry name" value="Isochorismatase-like_dom"/>
</dbReference>
<gene>
    <name evidence="4" type="ORF">D3Z33_15005</name>
</gene>
<dbReference type="EMBL" id="QXXA01000023">
    <property type="protein sequence ID" value="NBI08166.1"/>
    <property type="molecule type" value="Genomic_DNA"/>
</dbReference>
<name>A0A845R3A1_9CLOT</name>
<dbReference type="Gene3D" id="3.40.50.850">
    <property type="entry name" value="Isochorismatase-like"/>
    <property type="match status" value="1"/>
</dbReference>
<dbReference type="AlphaFoldDB" id="A0A845R3A1"/>
<accession>A0A845R3A1</accession>
<dbReference type="InterPro" id="IPR050272">
    <property type="entry name" value="Isochorismatase-like_hydrls"/>
</dbReference>
<sequence>MGAMCMRKALLILDAQKGFFKHADLDKEYKIIKKMIEIFKENKDLILGTKHIDKNPDSIIYSNSENSKLDNHILKACDRVFEKTVPSVFSNTNFTNFLEDESLTDLIICGFNTEYCGLFNAIVSNDRGFKTTYIEDAIGTVNNDETYEMPGLDINDFVSTVLHWSGVIDVVNFEEFIK</sequence>
<dbReference type="Proteomes" id="UP000467132">
    <property type="component" value="Unassembled WGS sequence"/>
</dbReference>
<evidence type="ECO:0000256" key="1">
    <source>
        <dbReference type="ARBA" id="ARBA00006336"/>
    </source>
</evidence>
<comment type="caution">
    <text evidence="4">The sequence shown here is derived from an EMBL/GenBank/DDBJ whole genome shotgun (WGS) entry which is preliminary data.</text>
</comment>
<protein>
    <submittedName>
        <fullName evidence="4">Isochorismatase family protein</fullName>
    </submittedName>
</protein>
<keyword evidence="5" id="KW-1185">Reference proteome</keyword>
<comment type="similarity">
    <text evidence="1">Belongs to the isochorismatase family.</text>
</comment>
<evidence type="ECO:0000256" key="2">
    <source>
        <dbReference type="ARBA" id="ARBA00022801"/>
    </source>
</evidence>
<dbReference type="PANTHER" id="PTHR43540:SF14">
    <property type="entry name" value="ISOCHORISMATASE"/>
    <property type="match status" value="1"/>
</dbReference>
<dbReference type="GO" id="GO:0016787">
    <property type="term" value="F:hydrolase activity"/>
    <property type="evidence" value="ECO:0007669"/>
    <property type="project" value="UniProtKB-KW"/>
</dbReference>
<feature type="domain" description="Isochorismatase-like" evidence="3">
    <location>
        <begin position="9"/>
        <end position="145"/>
    </location>
</feature>